<gene>
    <name evidence="2" type="ORF">K490DRAFT_52775</name>
</gene>
<organism evidence="2 3">
    <name type="scientific">Saccharata proteae CBS 121410</name>
    <dbReference type="NCBI Taxonomy" id="1314787"/>
    <lineage>
        <taxon>Eukaryota</taxon>
        <taxon>Fungi</taxon>
        <taxon>Dikarya</taxon>
        <taxon>Ascomycota</taxon>
        <taxon>Pezizomycotina</taxon>
        <taxon>Dothideomycetes</taxon>
        <taxon>Dothideomycetes incertae sedis</taxon>
        <taxon>Botryosphaeriales</taxon>
        <taxon>Saccharataceae</taxon>
        <taxon>Saccharata</taxon>
    </lineage>
</organism>
<name>A0A9P4HYI6_9PEZI</name>
<dbReference type="AlphaFoldDB" id="A0A9P4HYI6"/>
<comment type="caution">
    <text evidence="2">The sequence shown here is derived from an EMBL/GenBank/DDBJ whole genome shotgun (WGS) entry which is preliminary data.</text>
</comment>
<feature type="compositionally biased region" description="Basic residues" evidence="1">
    <location>
        <begin position="61"/>
        <end position="74"/>
    </location>
</feature>
<dbReference type="Proteomes" id="UP000799776">
    <property type="component" value="Unassembled WGS sequence"/>
</dbReference>
<feature type="region of interest" description="Disordered" evidence="1">
    <location>
        <begin position="1"/>
        <end position="29"/>
    </location>
</feature>
<dbReference type="EMBL" id="ML978711">
    <property type="protein sequence ID" value="KAF2091581.1"/>
    <property type="molecule type" value="Genomic_DNA"/>
</dbReference>
<evidence type="ECO:0000256" key="1">
    <source>
        <dbReference type="SAM" id="MobiDB-lite"/>
    </source>
</evidence>
<evidence type="ECO:0000313" key="3">
    <source>
        <dbReference type="Proteomes" id="UP000799776"/>
    </source>
</evidence>
<accession>A0A9P4HYI6</accession>
<reference evidence="2" key="1">
    <citation type="journal article" date="2020" name="Stud. Mycol.">
        <title>101 Dothideomycetes genomes: a test case for predicting lifestyles and emergence of pathogens.</title>
        <authorList>
            <person name="Haridas S."/>
            <person name="Albert R."/>
            <person name="Binder M."/>
            <person name="Bloem J."/>
            <person name="Labutti K."/>
            <person name="Salamov A."/>
            <person name="Andreopoulos B."/>
            <person name="Baker S."/>
            <person name="Barry K."/>
            <person name="Bills G."/>
            <person name="Bluhm B."/>
            <person name="Cannon C."/>
            <person name="Castanera R."/>
            <person name="Culley D."/>
            <person name="Daum C."/>
            <person name="Ezra D."/>
            <person name="Gonzalez J."/>
            <person name="Henrissat B."/>
            <person name="Kuo A."/>
            <person name="Liang C."/>
            <person name="Lipzen A."/>
            <person name="Lutzoni F."/>
            <person name="Magnuson J."/>
            <person name="Mondo S."/>
            <person name="Nolan M."/>
            <person name="Ohm R."/>
            <person name="Pangilinan J."/>
            <person name="Park H.-J."/>
            <person name="Ramirez L."/>
            <person name="Alfaro M."/>
            <person name="Sun H."/>
            <person name="Tritt A."/>
            <person name="Yoshinaga Y."/>
            <person name="Zwiers L.-H."/>
            <person name="Turgeon B."/>
            <person name="Goodwin S."/>
            <person name="Spatafora J."/>
            <person name="Crous P."/>
            <person name="Grigoriev I."/>
        </authorList>
    </citation>
    <scope>NUCLEOTIDE SEQUENCE</scope>
    <source>
        <strain evidence="2">CBS 121410</strain>
    </source>
</reference>
<sequence>MPEGLLATVPAPRRRLRSSGQRARRRATTVRRACIRTKDGKPVVSSIRHVVAHDRMGSGTVRRRKKKKRKKNKKRVEDPPRAGFVRTYLRNSAEPEGGVPAVRGFCATATMSDDEPELRKTLMARLSVALFPKLGHASAMVLPPVEHARVSTVNRIRQDDLAGRKAGKRAQDRDLFSRLRRRAI</sequence>
<evidence type="ECO:0000313" key="2">
    <source>
        <dbReference type="EMBL" id="KAF2091581.1"/>
    </source>
</evidence>
<keyword evidence="3" id="KW-1185">Reference proteome</keyword>
<proteinExistence type="predicted"/>
<protein>
    <submittedName>
        <fullName evidence="2">Uncharacterized protein</fullName>
    </submittedName>
</protein>
<feature type="region of interest" description="Disordered" evidence="1">
    <location>
        <begin position="52"/>
        <end position="82"/>
    </location>
</feature>
<feature type="compositionally biased region" description="Basic residues" evidence="1">
    <location>
        <begin position="12"/>
        <end position="29"/>
    </location>
</feature>